<keyword evidence="3" id="KW-1185">Reference proteome</keyword>
<proteinExistence type="predicted"/>
<accession>A0A2K4ZQW9</accession>
<evidence type="ECO:0000313" key="3">
    <source>
        <dbReference type="Proteomes" id="UP000236311"/>
    </source>
</evidence>
<protein>
    <recommendedName>
        <fullName evidence="1">N-acetyltransferase domain-containing protein</fullName>
    </recommendedName>
</protein>
<dbReference type="PROSITE" id="PS51186">
    <property type="entry name" value="GNAT"/>
    <property type="match status" value="1"/>
</dbReference>
<dbReference type="PANTHER" id="PTHR43792:SF1">
    <property type="entry name" value="N-ACETYLTRANSFERASE DOMAIN-CONTAINING PROTEIN"/>
    <property type="match status" value="1"/>
</dbReference>
<dbReference type="Pfam" id="PF13302">
    <property type="entry name" value="Acetyltransf_3"/>
    <property type="match status" value="1"/>
</dbReference>
<organism evidence="2 3">
    <name type="scientific">Acetatifactor muris</name>
    <dbReference type="NCBI Taxonomy" id="879566"/>
    <lineage>
        <taxon>Bacteria</taxon>
        <taxon>Bacillati</taxon>
        <taxon>Bacillota</taxon>
        <taxon>Clostridia</taxon>
        <taxon>Lachnospirales</taxon>
        <taxon>Lachnospiraceae</taxon>
        <taxon>Acetatifactor</taxon>
    </lineage>
</organism>
<sequence length="131" mass="14729">MEETKGAIKFYVDCVNGKHLPYVLAVELKETGELIGDTGVNEVEGNTDEVEIGYGIFKKYCGNGYATELLKAMTEFIRRTFGINILYGRVMRGNNASVRVLEKNGYEFVKEEFGAEDDPYGNGMLIYKKEC</sequence>
<dbReference type="OrthoDB" id="9785602at2"/>
<feature type="domain" description="N-acetyltransferase" evidence="1">
    <location>
        <begin position="1"/>
        <end position="131"/>
    </location>
</feature>
<dbReference type="InterPro" id="IPR000182">
    <property type="entry name" value="GNAT_dom"/>
</dbReference>
<dbReference type="GO" id="GO:0016747">
    <property type="term" value="F:acyltransferase activity, transferring groups other than amino-acyl groups"/>
    <property type="evidence" value="ECO:0007669"/>
    <property type="project" value="InterPro"/>
</dbReference>
<dbReference type="AlphaFoldDB" id="A0A2K4ZQW9"/>
<dbReference type="EMBL" id="OFSM01000086">
    <property type="protein sequence ID" value="SOY32868.1"/>
    <property type="molecule type" value="Genomic_DNA"/>
</dbReference>
<reference evidence="2 3" key="1">
    <citation type="submission" date="2018-01" db="EMBL/GenBank/DDBJ databases">
        <authorList>
            <person name="Gaut B.S."/>
            <person name="Morton B.R."/>
            <person name="Clegg M.T."/>
            <person name="Duvall M.R."/>
        </authorList>
    </citation>
    <scope>NUCLEOTIDE SEQUENCE [LARGE SCALE GENOMIC DNA]</scope>
    <source>
        <strain evidence="2">GP69</strain>
    </source>
</reference>
<dbReference type="SUPFAM" id="SSF55729">
    <property type="entry name" value="Acyl-CoA N-acyltransferases (Nat)"/>
    <property type="match status" value="1"/>
</dbReference>
<name>A0A2K4ZQW9_9FIRM</name>
<gene>
    <name evidence="2" type="ORF">AMURIS_05636</name>
</gene>
<dbReference type="InterPro" id="IPR051531">
    <property type="entry name" value="N-acetyltransferase"/>
</dbReference>
<dbReference type="InterPro" id="IPR016181">
    <property type="entry name" value="Acyl_CoA_acyltransferase"/>
</dbReference>
<dbReference type="Proteomes" id="UP000236311">
    <property type="component" value="Unassembled WGS sequence"/>
</dbReference>
<evidence type="ECO:0000259" key="1">
    <source>
        <dbReference type="PROSITE" id="PS51186"/>
    </source>
</evidence>
<evidence type="ECO:0000313" key="2">
    <source>
        <dbReference type="EMBL" id="SOY32868.1"/>
    </source>
</evidence>
<dbReference type="PANTHER" id="PTHR43792">
    <property type="entry name" value="GNAT FAMILY, PUTATIVE (AFU_ORTHOLOGUE AFUA_3G00765)-RELATED-RELATED"/>
    <property type="match status" value="1"/>
</dbReference>
<dbReference type="Gene3D" id="3.40.630.30">
    <property type="match status" value="1"/>
</dbReference>